<evidence type="ECO:0000313" key="13">
    <source>
        <dbReference type="EMBL" id="AOR51131.1"/>
    </source>
</evidence>
<evidence type="ECO:0000256" key="9">
    <source>
        <dbReference type="ARBA" id="ARBA00023201"/>
    </source>
</evidence>
<keyword evidence="3" id="KW-0050">Antiport</keyword>
<feature type="region of interest" description="Disordered" evidence="10">
    <location>
        <begin position="382"/>
        <end position="403"/>
    </location>
</feature>
<keyword evidence="7" id="KW-0406">Ion transport</keyword>
<keyword evidence="5 11" id="KW-1133">Transmembrane helix</keyword>
<evidence type="ECO:0000256" key="7">
    <source>
        <dbReference type="ARBA" id="ARBA00023065"/>
    </source>
</evidence>
<proteinExistence type="predicted"/>
<feature type="transmembrane region" description="Helical" evidence="11">
    <location>
        <begin position="317"/>
        <end position="338"/>
    </location>
</feature>
<name>A0A1C9U4R7_9BACT</name>
<feature type="transmembrane region" description="Helical" evidence="11">
    <location>
        <begin position="175"/>
        <end position="192"/>
    </location>
</feature>
<dbReference type="InterPro" id="IPR006153">
    <property type="entry name" value="Cation/H_exchanger_TM"/>
</dbReference>
<feature type="transmembrane region" description="Helical" evidence="11">
    <location>
        <begin position="54"/>
        <end position="71"/>
    </location>
</feature>
<evidence type="ECO:0000256" key="8">
    <source>
        <dbReference type="ARBA" id="ARBA00023136"/>
    </source>
</evidence>
<evidence type="ECO:0000256" key="4">
    <source>
        <dbReference type="ARBA" id="ARBA00022692"/>
    </source>
</evidence>
<protein>
    <submittedName>
        <fullName evidence="13">Sodium/hydrogen exchanger</fullName>
    </submittedName>
</protein>
<feature type="transmembrane region" description="Helical" evidence="11">
    <location>
        <begin position="252"/>
        <end position="272"/>
    </location>
</feature>
<feature type="transmembrane region" description="Helical" evidence="11">
    <location>
        <begin position="284"/>
        <end position="305"/>
    </location>
</feature>
<dbReference type="AlphaFoldDB" id="A0A1C9U4R7"/>
<dbReference type="Pfam" id="PF00999">
    <property type="entry name" value="Na_H_Exchanger"/>
    <property type="match status" value="1"/>
</dbReference>
<organism evidence="13">
    <name type="scientific">uncultured bacterium pAW1</name>
    <dbReference type="NCBI Taxonomy" id="1781155"/>
    <lineage>
        <taxon>Bacteria</taxon>
        <taxon>environmental samples</taxon>
    </lineage>
</organism>
<dbReference type="GO" id="GO:0006814">
    <property type="term" value="P:sodium ion transport"/>
    <property type="evidence" value="ECO:0007669"/>
    <property type="project" value="UniProtKB-KW"/>
</dbReference>
<feature type="transmembrane region" description="Helical" evidence="11">
    <location>
        <begin position="111"/>
        <end position="131"/>
    </location>
</feature>
<dbReference type="PANTHER" id="PTHR43562">
    <property type="entry name" value="NAPA-TYPE SODIUM/HYDROGEN ANTIPORTER"/>
    <property type="match status" value="1"/>
</dbReference>
<accession>A0A1C9U4R7</accession>
<reference evidence="13" key="1">
    <citation type="journal article" date="2016" name="Sci. Rep.">
        <title>Triclosan Resistome from Metagenome Reveals Diverse Enoyl Acyl Carrier Protein Reductases and Selective Enrichment of Triclosan Resistance Genes.</title>
        <authorList>
            <person name="Khan R."/>
            <person name="Kong H.G."/>
            <person name="Jung Y.H."/>
            <person name="Choi J."/>
            <person name="Baek K.Y."/>
            <person name="Hwang E.C."/>
            <person name="Lee S.W."/>
        </authorList>
    </citation>
    <scope>NUCLEOTIDE SEQUENCE</scope>
</reference>
<evidence type="ECO:0000256" key="10">
    <source>
        <dbReference type="SAM" id="MobiDB-lite"/>
    </source>
</evidence>
<feature type="transmembrane region" description="Helical" evidence="11">
    <location>
        <begin position="344"/>
        <end position="370"/>
    </location>
</feature>
<evidence type="ECO:0000256" key="2">
    <source>
        <dbReference type="ARBA" id="ARBA00022448"/>
    </source>
</evidence>
<dbReference type="GO" id="GO:1902600">
    <property type="term" value="P:proton transmembrane transport"/>
    <property type="evidence" value="ECO:0007669"/>
    <property type="project" value="InterPro"/>
</dbReference>
<dbReference type="PANTHER" id="PTHR43562:SF3">
    <property type="entry name" value="SODIUM ION_PROTON EXCHANGER (EUROFUNG)"/>
    <property type="match status" value="1"/>
</dbReference>
<evidence type="ECO:0000256" key="3">
    <source>
        <dbReference type="ARBA" id="ARBA00022449"/>
    </source>
</evidence>
<dbReference type="GO" id="GO:0015297">
    <property type="term" value="F:antiporter activity"/>
    <property type="evidence" value="ECO:0007669"/>
    <property type="project" value="UniProtKB-KW"/>
</dbReference>
<keyword evidence="9" id="KW-0739">Sodium transport</keyword>
<feature type="compositionally biased region" description="Polar residues" evidence="10">
    <location>
        <begin position="392"/>
        <end position="403"/>
    </location>
</feature>
<keyword evidence="6" id="KW-0915">Sodium</keyword>
<evidence type="ECO:0000256" key="1">
    <source>
        <dbReference type="ARBA" id="ARBA00004141"/>
    </source>
</evidence>
<evidence type="ECO:0000256" key="5">
    <source>
        <dbReference type="ARBA" id="ARBA00022989"/>
    </source>
</evidence>
<evidence type="ECO:0000259" key="12">
    <source>
        <dbReference type="Pfam" id="PF00999"/>
    </source>
</evidence>
<keyword evidence="4 11" id="KW-0812">Transmembrane</keyword>
<comment type="subcellular location">
    <subcellularLocation>
        <location evidence="1">Membrane</location>
        <topology evidence="1">Multi-pass membrane protein</topology>
    </subcellularLocation>
</comment>
<sequence>MPEEIHYVGVLIALFIIPKVLQRFRIPSAISALGMGALLGLGFGLFVSDPTIEMLSLFGIVSLFLFAGLDIDFAELRAQSRILVWHLLIGTAMLVVVAVVVQAVFHLETRPAVLVSLALTTPSTGFILSSIKTFNLTEQEQFWVRSKAIGTELVALAALFLVMQSDSVLVFGRSLFLLAGLVIVLPMLFYLFARAVLPWAPDSEFAFLLMVAVVSAFFTRHLGVYYLVGAFVVGVVARRFESLPAMKSERMLSALDLFGSVFIPFYFFGAGLHLRREDFSLEALMVGVGFLLIMIPVRGLAITYHRQFAMGEKFWQATRVGVSILPTLVFTLVIAGILRDRFAVSPVIFGGLIIYTLANTMIPGLAFTGGKYRQRYLERRKQRMERGKENPATISGGSESTAE</sequence>
<evidence type="ECO:0000256" key="6">
    <source>
        <dbReference type="ARBA" id="ARBA00023053"/>
    </source>
</evidence>
<feature type="transmembrane region" description="Helical" evidence="11">
    <location>
        <begin position="224"/>
        <end position="240"/>
    </location>
</feature>
<dbReference type="Gene3D" id="1.20.1530.20">
    <property type="match status" value="1"/>
</dbReference>
<feature type="transmembrane region" description="Helical" evidence="11">
    <location>
        <begin position="83"/>
        <end position="105"/>
    </location>
</feature>
<dbReference type="GO" id="GO:0016020">
    <property type="term" value="C:membrane"/>
    <property type="evidence" value="ECO:0007669"/>
    <property type="project" value="UniProtKB-SubCell"/>
</dbReference>
<dbReference type="InterPro" id="IPR038770">
    <property type="entry name" value="Na+/solute_symporter_sf"/>
</dbReference>
<feature type="transmembrane region" description="Helical" evidence="11">
    <location>
        <begin position="6"/>
        <end position="22"/>
    </location>
</feature>
<keyword evidence="2" id="KW-0813">Transport</keyword>
<evidence type="ECO:0000256" key="11">
    <source>
        <dbReference type="SAM" id="Phobius"/>
    </source>
</evidence>
<keyword evidence="8 11" id="KW-0472">Membrane</keyword>
<feature type="transmembrane region" description="Helical" evidence="11">
    <location>
        <begin position="29"/>
        <end position="48"/>
    </location>
</feature>
<feature type="domain" description="Cation/H+ exchanger transmembrane" evidence="12">
    <location>
        <begin position="11"/>
        <end position="367"/>
    </location>
</feature>
<dbReference type="EMBL" id="KT982360">
    <property type="protein sequence ID" value="AOR51131.1"/>
    <property type="molecule type" value="Genomic_DNA"/>
</dbReference>